<evidence type="ECO:0000256" key="6">
    <source>
        <dbReference type="ARBA" id="ARBA00022729"/>
    </source>
</evidence>
<evidence type="ECO:0000256" key="12">
    <source>
        <dbReference type="ARBA" id="ARBA00023170"/>
    </source>
</evidence>
<dbReference type="Gene3D" id="3.80.10.10">
    <property type="entry name" value="Ribonuclease Inhibitor"/>
    <property type="match status" value="1"/>
</dbReference>
<dbReference type="Pfam" id="PF00560">
    <property type="entry name" value="LRR_1"/>
    <property type="match status" value="1"/>
</dbReference>
<dbReference type="GO" id="GO:0007249">
    <property type="term" value="P:canonical NF-kappaB signal transduction"/>
    <property type="evidence" value="ECO:0007669"/>
    <property type="project" value="TreeGrafter"/>
</dbReference>
<dbReference type="SUPFAM" id="SSF52058">
    <property type="entry name" value="L domain-like"/>
    <property type="match status" value="1"/>
</dbReference>
<comment type="subcellular location">
    <subcellularLocation>
        <location evidence="15">Endomembrane system</location>
        <topology evidence="15">Single-pass type I membrane protein</topology>
    </subcellularLocation>
    <subcellularLocation>
        <location evidence="1">Endosome</location>
    </subcellularLocation>
</comment>
<dbReference type="Gene3D" id="3.40.50.10140">
    <property type="entry name" value="Toll/interleukin-1 receptor homology (TIR) domain"/>
    <property type="match status" value="1"/>
</dbReference>
<dbReference type="GO" id="GO:0032755">
    <property type="term" value="P:positive regulation of interleukin-6 production"/>
    <property type="evidence" value="ECO:0007669"/>
    <property type="project" value="TreeGrafter"/>
</dbReference>
<name>A0A3Q0GF67_ALLSI</name>
<evidence type="ECO:0000256" key="13">
    <source>
        <dbReference type="ARBA" id="ARBA00023180"/>
    </source>
</evidence>
<keyword evidence="4" id="KW-0433">Leucine-rich repeat</keyword>
<dbReference type="InterPro" id="IPR003591">
    <property type="entry name" value="Leu-rich_rpt_typical-subtyp"/>
</dbReference>
<evidence type="ECO:0000313" key="19">
    <source>
        <dbReference type="RefSeq" id="XP_025058306.1"/>
    </source>
</evidence>
<dbReference type="GO" id="GO:0002224">
    <property type="term" value="P:toll-like receptor signaling pathway"/>
    <property type="evidence" value="ECO:0007669"/>
    <property type="project" value="TreeGrafter"/>
</dbReference>
<evidence type="ECO:0000256" key="14">
    <source>
        <dbReference type="ARBA" id="ARBA00023198"/>
    </source>
</evidence>
<dbReference type="PANTHER" id="PTHR47410:SF1">
    <property type="entry name" value="TOLL-LIKE RECEPTOR 8"/>
    <property type="match status" value="1"/>
</dbReference>
<dbReference type="PROSITE" id="PS51450">
    <property type="entry name" value="LRR"/>
    <property type="match status" value="5"/>
</dbReference>
<keyword evidence="13" id="KW-0325">Glycoprotein</keyword>
<protein>
    <submittedName>
        <fullName evidence="19">Toll-like receptor 8 isoform X1</fullName>
    </submittedName>
</protein>
<keyword evidence="12" id="KW-0675">Receptor</keyword>
<accession>A0A3Q0GF67</accession>
<dbReference type="SMART" id="SM00255">
    <property type="entry name" value="TIR"/>
    <property type="match status" value="1"/>
</dbReference>
<dbReference type="PROSITE" id="PS50104">
    <property type="entry name" value="TIR"/>
    <property type="match status" value="1"/>
</dbReference>
<keyword evidence="8" id="KW-0967">Endosome</keyword>
<keyword evidence="3" id="KW-0399">Innate immunity</keyword>
<feature type="domain" description="TIR" evidence="17">
    <location>
        <begin position="929"/>
        <end position="1073"/>
    </location>
</feature>
<dbReference type="Pfam" id="PF13855">
    <property type="entry name" value="LRR_8"/>
    <property type="match status" value="4"/>
</dbReference>
<dbReference type="PRINTS" id="PR01537">
    <property type="entry name" value="INTRLKN1R1F"/>
</dbReference>
<evidence type="ECO:0000256" key="1">
    <source>
        <dbReference type="ARBA" id="ARBA00004177"/>
    </source>
</evidence>
<dbReference type="GO" id="GO:1902533">
    <property type="term" value="P:positive regulation of intracellular signal transduction"/>
    <property type="evidence" value="ECO:0007669"/>
    <property type="project" value="UniProtKB-ARBA"/>
</dbReference>
<evidence type="ECO:0000256" key="7">
    <source>
        <dbReference type="ARBA" id="ARBA00022737"/>
    </source>
</evidence>
<dbReference type="AlphaFoldDB" id="A0A3Q0GF67"/>
<keyword evidence="9" id="KW-0391">Immunity</keyword>
<dbReference type="PANTHER" id="PTHR47410">
    <property type="entry name" value="TOLL-LIKE RECEPTOR 7-RELATED"/>
    <property type="match status" value="1"/>
</dbReference>
<evidence type="ECO:0000256" key="2">
    <source>
        <dbReference type="ARBA" id="ARBA00009634"/>
    </source>
</evidence>
<dbReference type="SUPFAM" id="SSF52047">
    <property type="entry name" value="RNI-like"/>
    <property type="match status" value="1"/>
</dbReference>
<sequence>MSGAGFGEHYRCCRGAGIVNRLEKKETGWMDKGTSESTKGNMNPPIRSLICLLLLAYSTSGVLAETKYPRTLPCDVTKNNPSVIFDCSSRRLKYVPAGTYSDVTEIKLSGNFIKKISKESFQGLNNLMKINLNKNHYSKAMEKAVDPCEKGMVIEDGAFANMTKLIELLADETHLCKIPAGMPLSLTSLSLRFNGLFSLSQQNFSELMQLKELYLDRNCFTGYSCERPFLAEPTAFSGLSALTVLSLSLNNLSQVPSQLPSSLKELYLSSNKIKMVNHYDFQNLSNIEVLDLSGNCPRCFNAPFPCDPCPGDSSIQIHPLAFQYLANLRNLSLSCTSLTHIPSSWFYNTSQLKVLNLGFNYLLKEIALGEFLVQLPHLEVLDLSFNYARQAYPKYINISDNFANLVRLQQLHIRGYVFQDLTHEHLQPLIKLTNLHTLNFGVNFIKQIDLRVFQLFVNLTLISLSDNRISPLSEGSNNSDIHGTSLGNHVIRHRSTDTYLDPSANNMLESGGTSSSYKSAPIFPLIKPQCSMYGKALDLSLNSVFFIAQQQFKGFHDVACLNLSSNGIGQALNGTEFIFLPNLKYLDLSFNKLDLAYSYAFHELQNLEVLDLSYNKHYFIVSGITHRLVFLQNLMHLKVLNLSYNEISTLTEPKLISSSLEELVFKGNRLDILWKNGDNRYRCFFKELSKLTHLDISHNRLKSIPNKAFYCLPQSLIELRINNNELQHFKWKALKQFQNLKLLDVSRNLLSFITDSLASCTSSLQTLLLQYNKIAQLPDGFLFKASSLLHLDVGYNRLHSINQSTFLSNDLNYLVLLNLKGNPFECTCAIVGFINWIHLNINVSIPRLATDVICATPGDQTGNSIISLDQHTCTLDIAALICFSLSFIIIFTVMVMAITKHLFYWDAWYTYYYCAARLKGYRSIITEKALYDAYIAYDTKDVAVTDWVINELRIHLEESKDKQVLLCLEERDWEPGKAVIDNLAQSIQCSRKTIFVLTERYVKNGNFRTAFYIALQRLMDENLDVIVFILLEPVLQHSQYLRLRRRICRSSILEWPKNPQAQCLFWQSLKNVLLTENYNRYNRLYTDSIK</sequence>
<keyword evidence="11 16" id="KW-0472">Membrane</keyword>
<dbReference type="SMART" id="SM00082">
    <property type="entry name" value="LRRCT"/>
    <property type="match status" value="1"/>
</dbReference>
<dbReference type="InterPro" id="IPR001611">
    <property type="entry name" value="Leu-rich_rpt"/>
</dbReference>
<dbReference type="FunFam" id="3.80.10.10:FF:000037">
    <property type="entry name" value="Toll-like receptor 7"/>
    <property type="match status" value="1"/>
</dbReference>
<keyword evidence="14" id="KW-0395">Inflammatory response</keyword>
<keyword evidence="5 16" id="KW-0812">Transmembrane</keyword>
<feature type="transmembrane region" description="Helical" evidence="16">
    <location>
        <begin position="877"/>
        <end position="898"/>
    </location>
</feature>
<dbReference type="Proteomes" id="UP000189705">
    <property type="component" value="Unplaced"/>
</dbReference>
<dbReference type="SUPFAM" id="SSF52200">
    <property type="entry name" value="Toll/Interleukin receptor TIR domain"/>
    <property type="match status" value="1"/>
</dbReference>
<proteinExistence type="inferred from homology"/>
<keyword evidence="7" id="KW-0677">Repeat</keyword>
<organism evidence="18 19">
    <name type="scientific">Alligator sinensis</name>
    <name type="common">Chinese alligator</name>
    <dbReference type="NCBI Taxonomy" id="38654"/>
    <lineage>
        <taxon>Eukaryota</taxon>
        <taxon>Metazoa</taxon>
        <taxon>Chordata</taxon>
        <taxon>Craniata</taxon>
        <taxon>Vertebrata</taxon>
        <taxon>Euteleostomi</taxon>
        <taxon>Archelosauria</taxon>
        <taxon>Archosauria</taxon>
        <taxon>Crocodylia</taxon>
        <taxon>Alligatoridae</taxon>
        <taxon>Alligatorinae</taxon>
        <taxon>Alligator</taxon>
    </lineage>
</organism>
<dbReference type="GO" id="GO:0051607">
    <property type="term" value="P:defense response to virus"/>
    <property type="evidence" value="ECO:0007669"/>
    <property type="project" value="TreeGrafter"/>
</dbReference>
<dbReference type="InterPro" id="IPR035897">
    <property type="entry name" value="Toll_tir_struct_dom_sf"/>
</dbReference>
<evidence type="ECO:0000256" key="4">
    <source>
        <dbReference type="ARBA" id="ARBA00022614"/>
    </source>
</evidence>
<dbReference type="CTD" id="51311"/>
<dbReference type="InParanoid" id="A0A3Q0GF67"/>
<evidence type="ECO:0000256" key="11">
    <source>
        <dbReference type="ARBA" id="ARBA00023136"/>
    </source>
</evidence>
<dbReference type="RefSeq" id="XP_025058306.1">
    <property type="nucleotide sequence ID" value="XM_025202521.1"/>
</dbReference>
<evidence type="ECO:0000256" key="16">
    <source>
        <dbReference type="SAM" id="Phobius"/>
    </source>
</evidence>
<gene>
    <name evidence="19" type="primary">TLR8</name>
</gene>
<evidence type="ECO:0000256" key="3">
    <source>
        <dbReference type="ARBA" id="ARBA00022588"/>
    </source>
</evidence>
<dbReference type="STRING" id="38654.A0A3Q0GF67"/>
<evidence type="ECO:0000256" key="10">
    <source>
        <dbReference type="ARBA" id="ARBA00022989"/>
    </source>
</evidence>
<evidence type="ECO:0000313" key="18">
    <source>
        <dbReference type="Proteomes" id="UP000189705"/>
    </source>
</evidence>
<comment type="similarity">
    <text evidence="2">Belongs to the Toll-like receptor family.</text>
</comment>
<reference evidence="19" key="1">
    <citation type="submission" date="2025-08" db="UniProtKB">
        <authorList>
            <consortium name="RefSeq"/>
        </authorList>
    </citation>
    <scope>IDENTIFICATION</scope>
</reference>
<evidence type="ECO:0000256" key="5">
    <source>
        <dbReference type="ARBA" id="ARBA00022692"/>
    </source>
</evidence>
<keyword evidence="10 16" id="KW-1133">Transmembrane helix</keyword>
<evidence type="ECO:0000256" key="8">
    <source>
        <dbReference type="ARBA" id="ARBA00022753"/>
    </source>
</evidence>
<dbReference type="GO" id="GO:0006954">
    <property type="term" value="P:inflammatory response"/>
    <property type="evidence" value="ECO:0007669"/>
    <property type="project" value="UniProtKB-KW"/>
</dbReference>
<dbReference type="FunFam" id="3.40.50.10140:FF:000003">
    <property type="entry name" value="Toll-like receptor 7"/>
    <property type="match status" value="1"/>
</dbReference>
<dbReference type="InterPro" id="IPR032675">
    <property type="entry name" value="LRR_dom_sf"/>
</dbReference>
<dbReference type="SMART" id="SM00364">
    <property type="entry name" value="LRR_BAC"/>
    <property type="match status" value="7"/>
</dbReference>
<dbReference type="InterPro" id="IPR000157">
    <property type="entry name" value="TIR_dom"/>
</dbReference>
<evidence type="ECO:0000259" key="17">
    <source>
        <dbReference type="PROSITE" id="PS50104"/>
    </source>
</evidence>
<evidence type="ECO:0000256" key="9">
    <source>
        <dbReference type="ARBA" id="ARBA00022859"/>
    </source>
</evidence>
<dbReference type="InterPro" id="IPR000483">
    <property type="entry name" value="Cys-rich_flank_reg_C"/>
</dbReference>
<dbReference type="GO" id="GO:0005768">
    <property type="term" value="C:endosome"/>
    <property type="evidence" value="ECO:0007669"/>
    <property type="project" value="UniProtKB-SubCell"/>
</dbReference>
<dbReference type="SMART" id="SM00365">
    <property type="entry name" value="LRR_SD22"/>
    <property type="match status" value="6"/>
</dbReference>
<dbReference type="SMART" id="SM00369">
    <property type="entry name" value="LRR_TYP"/>
    <property type="match status" value="12"/>
</dbReference>
<dbReference type="GO" id="GO:0005886">
    <property type="term" value="C:plasma membrane"/>
    <property type="evidence" value="ECO:0007669"/>
    <property type="project" value="TreeGrafter"/>
</dbReference>
<evidence type="ECO:0000256" key="15">
    <source>
        <dbReference type="ARBA" id="ARBA00046288"/>
    </source>
</evidence>
<dbReference type="Pfam" id="PF01582">
    <property type="entry name" value="TIR"/>
    <property type="match status" value="1"/>
</dbReference>
<dbReference type="GO" id="GO:0045087">
    <property type="term" value="P:innate immune response"/>
    <property type="evidence" value="ECO:0007669"/>
    <property type="project" value="UniProtKB-KW"/>
</dbReference>
<keyword evidence="6" id="KW-0732">Signal</keyword>
<dbReference type="GO" id="GO:0038187">
    <property type="term" value="F:pattern recognition receptor activity"/>
    <property type="evidence" value="ECO:0007669"/>
    <property type="project" value="TreeGrafter"/>
</dbReference>
<keyword evidence="18" id="KW-1185">Reference proteome</keyword>
<dbReference type="GeneID" id="102375124"/>